<evidence type="ECO:0000313" key="8">
    <source>
        <dbReference type="Proteomes" id="UP000011087"/>
    </source>
</evidence>
<keyword evidence="3" id="KW-0862">Zinc</keyword>
<dbReference type="EMBL" id="JH993053">
    <property type="protein sequence ID" value="EKX37897.1"/>
    <property type="molecule type" value="Genomic_DNA"/>
</dbReference>
<dbReference type="SMART" id="SM00744">
    <property type="entry name" value="RINGv"/>
    <property type="match status" value="1"/>
</dbReference>
<evidence type="ECO:0000256" key="3">
    <source>
        <dbReference type="ARBA" id="ARBA00022833"/>
    </source>
</evidence>
<dbReference type="Proteomes" id="UP000011087">
    <property type="component" value="Unassembled WGS sequence"/>
</dbReference>
<dbReference type="Gene3D" id="3.30.40.10">
    <property type="entry name" value="Zinc/RING finger domain, C3HC4 (zinc finger)"/>
    <property type="match status" value="1"/>
</dbReference>
<sequence length="206" mass="23237">MMPLDVYVLPGREFTPAVPQGTLPAPLGPGVSPVYVPTYVQSLQRLVCPVTPSEMAARLRAARREILGQLLITNARQACVRTVNESGSLEDGEPEEGGEEENQVKICEICQAEYEPQESVTFLPCGHFFHSRCITRWIDTRLNALQLCSCPLCRRHVPCSLQQEEGGNRGIEWQQESRWFMEVNPMQKNLSFDLVLLEKAFELFLS</sequence>
<dbReference type="HOGENOM" id="CLU_1334107_0_0_1"/>
<dbReference type="PaxDb" id="55529-EKX37897"/>
<dbReference type="GeneID" id="17294685"/>
<organism evidence="6">
    <name type="scientific">Guillardia theta (strain CCMP2712)</name>
    <name type="common">Cryptophyte</name>
    <dbReference type="NCBI Taxonomy" id="905079"/>
    <lineage>
        <taxon>Eukaryota</taxon>
        <taxon>Cryptophyceae</taxon>
        <taxon>Pyrenomonadales</taxon>
        <taxon>Geminigeraceae</taxon>
        <taxon>Guillardia</taxon>
    </lineage>
</organism>
<proteinExistence type="predicted"/>
<dbReference type="InterPro" id="IPR013083">
    <property type="entry name" value="Znf_RING/FYVE/PHD"/>
</dbReference>
<evidence type="ECO:0000259" key="5">
    <source>
        <dbReference type="PROSITE" id="PS50089"/>
    </source>
</evidence>
<dbReference type="GO" id="GO:0016567">
    <property type="term" value="P:protein ubiquitination"/>
    <property type="evidence" value="ECO:0007669"/>
    <property type="project" value="TreeGrafter"/>
</dbReference>
<dbReference type="GO" id="GO:0061630">
    <property type="term" value="F:ubiquitin protein ligase activity"/>
    <property type="evidence" value="ECO:0007669"/>
    <property type="project" value="TreeGrafter"/>
</dbReference>
<reference evidence="8" key="2">
    <citation type="submission" date="2012-11" db="EMBL/GenBank/DDBJ databases">
        <authorList>
            <person name="Kuo A."/>
            <person name="Curtis B.A."/>
            <person name="Tanifuji G."/>
            <person name="Burki F."/>
            <person name="Gruber A."/>
            <person name="Irimia M."/>
            <person name="Maruyama S."/>
            <person name="Arias M.C."/>
            <person name="Ball S.G."/>
            <person name="Gile G.H."/>
            <person name="Hirakawa Y."/>
            <person name="Hopkins J.F."/>
            <person name="Rensing S.A."/>
            <person name="Schmutz J."/>
            <person name="Symeonidi A."/>
            <person name="Elias M."/>
            <person name="Eveleigh R.J."/>
            <person name="Herman E.K."/>
            <person name="Klute M.J."/>
            <person name="Nakayama T."/>
            <person name="Obornik M."/>
            <person name="Reyes-Prieto A."/>
            <person name="Armbrust E.V."/>
            <person name="Aves S.J."/>
            <person name="Beiko R.G."/>
            <person name="Coutinho P."/>
            <person name="Dacks J.B."/>
            <person name="Durnford D.G."/>
            <person name="Fast N.M."/>
            <person name="Green B.R."/>
            <person name="Grisdale C."/>
            <person name="Hempe F."/>
            <person name="Henrissat B."/>
            <person name="Hoppner M.P."/>
            <person name="Ishida K.-I."/>
            <person name="Kim E."/>
            <person name="Koreny L."/>
            <person name="Kroth P.G."/>
            <person name="Liu Y."/>
            <person name="Malik S.-B."/>
            <person name="Maier U.G."/>
            <person name="McRose D."/>
            <person name="Mock T."/>
            <person name="Neilson J.A."/>
            <person name="Onodera N.T."/>
            <person name="Poole A.M."/>
            <person name="Pritham E.J."/>
            <person name="Richards T.A."/>
            <person name="Rocap G."/>
            <person name="Roy S.W."/>
            <person name="Sarai C."/>
            <person name="Schaack S."/>
            <person name="Shirato S."/>
            <person name="Slamovits C.H."/>
            <person name="Spencer D.F."/>
            <person name="Suzuki S."/>
            <person name="Worden A.Z."/>
            <person name="Zauner S."/>
            <person name="Barry K."/>
            <person name="Bell C."/>
            <person name="Bharti A.K."/>
            <person name="Crow J.A."/>
            <person name="Grimwood J."/>
            <person name="Kramer R."/>
            <person name="Lindquist E."/>
            <person name="Lucas S."/>
            <person name="Salamov A."/>
            <person name="McFadden G.I."/>
            <person name="Lane C.E."/>
            <person name="Keeling P.J."/>
            <person name="Gray M.W."/>
            <person name="Grigoriev I.V."/>
            <person name="Archibald J.M."/>
        </authorList>
    </citation>
    <scope>NUCLEOTIDE SEQUENCE</scope>
    <source>
        <strain evidence="8">CCMP2712</strain>
    </source>
</reference>
<dbReference type="STRING" id="905079.L1IPA8"/>
<keyword evidence="1" id="KW-0479">Metal-binding</keyword>
<dbReference type="AlphaFoldDB" id="L1IPA8"/>
<evidence type="ECO:0000256" key="4">
    <source>
        <dbReference type="PROSITE-ProRule" id="PRU00175"/>
    </source>
</evidence>
<keyword evidence="8" id="KW-1185">Reference proteome</keyword>
<reference evidence="6 8" key="1">
    <citation type="journal article" date="2012" name="Nature">
        <title>Algal genomes reveal evolutionary mosaicism and the fate of nucleomorphs.</title>
        <authorList>
            <consortium name="DOE Joint Genome Institute"/>
            <person name="Curtis B.A."/>
            <person name="Tanifuji G."/>
            <person name="Burki F."/>
            <person name="Gruber A."/>
            <person name="Irimia M."/>
            <person name="Maruyama S."/>
            <person name="Arias M.C."/>
            <person name="Ball S.G."/>
            <person name="Gile G.H."/>
            <person name="Hirakawa Y."/>
            <person name="Hopkins J.F."/>
            <person name="Kuo A."/>
            <person name="Rensing S.A."/>
            <person name="Schmutz J."/>
            <person name="Symeonidi A."/>
            <person name="Elias M."/>
            <person name="Eveleigh R.J."/>
            <person name="Herman E.K."/>
            <person name="Klute M.J."/>
            <person name="Nakayama T."/>
            <person name="Obornik M."/>
            <person name="Reyes-Prieto A."/>
            <person name="Armbrust E.V."/>
            <person name="Aves S.J."/>
            <person name="Beiko R.G."/>
            <person name="Coutinho P."/>
            <person name="Dacks J.B."/>
            <person name="Durnford D.G."/>
            <person name="Fast N.M."/>
            <person name="Green B.R."/>
            <person name="Grisdale C.J."/>
            <person name="Hempel F."/>
            <person name="Henrissat B."/>
            <person name="Hoppner M.P."/>
            <person name="Ishida K."/>
            <person name="Kim E."/>
            <person name="Koreny L."/>
            <person name="Kroth P.G."/>
            <person name="Liu Y."/>
            <person name="Malik S.B."/>
            <person name="Maier U.G."/>
            <person name="McRose D."/>
            <person name="Mock T."/>
            <person name="Neilson J.A."/>
            <person name="Onodera N.T."/>
            <person name="Poole A.M."/>
            <person name="Pritham E.J."/>
            <person name="Richards T.A."/>
            <person name="Rocap G."/>
            <person name="Roy S.W."/>
            <person name="Sarai C."/>
            <person name="Schaack S."/>
            <person name="Shirato S."/>
            <person name="Slamovits C.H."/>
            <person name="Spencer D.F."/>
            <person name="Suzuki S."/>
            <person name="Worden A.Z."/>
            <person name="Zauner S."/>
            <person name="Barry K."/>
            <person name="Bell C."/>
            <person name="Bharti A.K."/>
            <person name="Crow J.A."/>
            <person name="Grimwood J."/>
            <person name="Kramer R."/>
            <person name="Lindquist E."/>
            <person name="Lucas S."/>
            <person name="Salamov A."/>
            <person name="McFadden G.I."/>
            <person name="Lane C.E."/>
            <person name="Keeling P.J."/>
            <person name="Gray M.W."/>
            <person name="Grigoriev I.V."/>
            <person name="Archibald J.M."/>
        </authorList>
    </citation>
    <scope>NUCLEOTIDE SEQUENCE</scope>
    <source>
        <strain evidence="6 8">CCMP2712</strain>
    </source>
</reference>
<dbReference type="InterPro" id="IPR011016">
    <property type="entry name" value="Znf_RING-CH"/>
</dbReference>
<dbReference type="KEGG" id="gtt:GUITHDRAFT_115871"/>
<dbReference type="InterPro" id="IPR001841">
    <property type="entry name" value="Znf_RING"/>
</dbReference>
<reference evidence="7" key="3">
    <citation type="submission" date="2016-03" db="UniProtKB">
        <authorList>
            <consortium name="EnsemblProtists"/>
        </authorList>
    </citation>
    <scope>IDENTIFICATION</scope>
</reference>
<dbReference type="OrthoDB" id="21204at2759"/>
<evidence type="ECO:0000256" key="1">
    <source>
        <dbReference type="ARBA" id="ARBA00022723"/>
    </source>
</evidence>
<dbReference type="GO" id="GO:0008270">
    <property type="term" value="F:zinc ion binding"/>
    <property type="evidence" value="ECO:0007669"/>
    <property type="project" value="UniProtKB-KW"/>
</dbReference>
<evidence type="ECO:0000313" key="7">
    <source>
        <dbReference type="EnsemblProtists" id="EKX37897"/>
    </source>
</evidence>
<dbReference type="PANTHER" id="PTHR45969:SF69">
    <property type="entry name" value="FINGER DOMAIN PROTEIN, PUTATIVE (AFU_ORTHOLOGUE AFUA_3G12190)-RELATED"/>
    <property type="match status" value="1"/>
</dbReference>
<dbReference type="RefSeq" id="XP_005824877.1">
    <property type="nucleotide sequence ID" value="XM_005824820.1"/>
</dbReference>
<accession>L1IPA8</accession>
<dbReference type="Pfam" id="PF13639">
    <property type="entry name" value="zf-RING_2"/>
    <property type="match status" value="1"/>
</dbReference>
<protein>
    <recommendedName>
        <fullName evidence="5">RING-type domain-containing protein</fullName>
    </recommendedName>
</protein>
<gene>
    <name evidence="6" type="ORF">GUITHDRAFT_115871</name>
</gene>
<dbReference type="PANTHER" id="PTHR45969">
    <property type="entry name" value="RING ZINC FINGER PROTEIN-RELATED"/>
    <property type="match status" value="1"/>
</dbReference>
<dbReference type="PROSITE" id="PS50089">
    <property type="entry name" value="ZF_RING_2"/>
    <property type="match status" value="1"/>
</dbReference>
<feature type="domain" description="RING-type" evidence="5">
    <location>
        <begin position="107"/>
        <end position="154"/>
    </location>
</feature>
<dbReference type="SUPFAM" id="SSF57850">
    <property type="entry name" value="RING/U-box"/>
    <property type="match status" value="1"/>
</dbReference>
<dbReference type="SMART" id="SM00184">
    <property type="entry name" value="RING"/>
    <property type="match status" value="1"/>
</dbReference>
<dbReference type="EnsemblProtists" id="EKX37897">
    <property type="protein sequence ID" value="EKX37897"/>
    <property type="gene ID" value="GUITHDRAFT_115871"/>
</dbReference>
<evidence type="ECO:0000313" key="6">
    <source>
        <dbReference type="EMBL" id="EKX37897.1"/>
    </source>
</evidence>
<keyword evidence="2 4" id="KW-0863">Zinc-finger</keyword>
<name>L1IPA8_GUITC</name>
<evidence type="ECO:0000256" key="2">
    <source>
        <dbReference type="ARBA" id="ARBA00022771"/>
    </source>
</evidence>